<feature type="transmembrane region" description="Helical" evidence="12">
    <location>
        <begin position="135"/>
        <end position="155"/>
    </location>
</feature>
<name>A0A849SVV3_UNCEI</name>
<proteinExistence type="inferred from homology"/>
<dbReference type="InterPro" id="IPR048254">
    <property type="entry name" value="CDP_ALCOHOL_P_TRANSF_CS"/>
</dbReference>
<dbReference type="PANTHER" id="PTHR14269:SF11">
    <property type="entry name" value="CDP-DIACYLGLYCEROL--GLYCEROL-3-PHOSPHATE 3-PHOSPHATIDYLTRANSFERASE"/>
    <property type="match status" value="1"/>
</dbReference>
<dbReference type="GO" id="GO:0046474">
    <property type="term" value="P:glycerophospholipid biosynthetic process"/>
    <property type="evidence" value="ECO:0007669"/>
    <property type="project" value="TreeGrafter"/>
</dbReference>
<evidence type="ECO:0000256" key="1">
    <source>
        <dbReference type="ARBA" id="ARBA00004141"/>
    </source>
</evidence>
<protein>
    <submittedName>
        <fullName evidence="13">CDP-alcohol phosphatidyltransferase family protein</fullName>
    </submittedName>
</protein>
<feature type="transmembrane region" description="Helical" evidence="12">
    <location>
        <begin position="192"/>
        <end position="214"/>
    </location>
</feature>
<dbReference type="PANTHER" id="PTHR14269">
    <property type="entry name" value="CDP-DIACYLGLYCEROL--GLYCEROL-3-PHOSPHATE 3-PHOSPHATIDYLTRANSFERASE-RELATED"/>
    <property type="match status" value="1"/>
</dbReference>
<organism evidence="13 14">
    <name type="scientific">Eiseniibacteriota bacterium</name>
    <dbReference type="NCBI Taxonomy" id="2212470"/>
    <lineage>
        <taxon>Bacteria</taxon>
        <taxon>Candidatus Eiseniibacteriota</taxon>
    </lineage>
</organism>
<dbReference type="InterPro" id="IPR000462">
    <property type="entry name" value="CDP-OH_P_trans"/>
</dbReference>
<feature type="transmembrane region" description="Helical" evidence="12">
    <location>
        <begin position="45"/>
        <end position="67"/>
    </location>
</feature>
<evidence type="ECO:0000313" key="13">
    <source>
        <dbReference type="EMBL" id="NOT35490.1"/>
    </source>
</evidence>
<keyword evidence="8 12" id="KW-0472">Membrane</keyword>
<keyword evidence="7" id="KW-0443">Lipid metabolism</keyword>
<feature type="transmembrane region" description="Helical" evidence="12">
    <location>
        <begin position="107"/>
        <end position="129"/>
    </location>
</feature>
<dbReference type="InterPro" id="IPR043130">
    <property type="entry name" value="CDP-OH_PTrfase_TM_dom"/>
</dbReference>
<reference evidence="13 14" key="1">
    <citation type="submission" date="2020-04" db="EMBL/GenBank/DDBJ databases">
        <title>Metagenomic profiling of ammonia- and methane-oxidizing microorganisms in a Dutch drinking water treatment plant.</title>
        <authorList>
            <person name="Poghosyan L."/>
            <person name="Leucker S."/>
        </authorList>
    </citation>
    <scope>NUCLEOTIDE SEQUENCE [LARGE SCALE GENOMIC DNA]</scope>
    <source>
        <strain evidence="13">S-RSF-IL-03</strain>
    </source>
</reference>
<evidence type="ECO:0000256" key="9">
    <source>
        <dbReference type="ARBA" id="ARBA00023209"/>
    </source>
</evidence>
<evidence type="ECO:0000256" key="4">
    <source>
        <dbReference type="ARBA" id="ARBA00022679"/>
    </source>
</evidence>
<dbReference type="Gene3D" id="1.20.120.1760">
    <property type="match status" value="1"/>
</dbReference>
<keyword evidence="10" id="KW-1208">Phospholipid metabolism</keyword>
<feature type="transmembrane region" description="Helical" evidence="12">
    <location>
        <begin position="167"/>
        <end position="186"/>
    </location>
</feature>
<dbReference type="Pfam" id="PF01066">
    <property type="entry name" value="CDP-OH_P_transf"/>
    <property type="match status" value="1"/>
</dbReference>
<keyword evidence="9" id="KW-0594">Phospholipid biosynthesis</keyword>
<feature type="transmembrane region" description="Helical" evidence="12">
    <location>
        <begin position="226"/>
        <end position="247"/>
    </location>
</feature>
<evidence type="ECO:0000256" key="10">
    <source>
        <dbReference type="ARBA" id="ARBA00023264"/>
    </source>
</evidence>
<keyword evidence="3" id="KW-0444">Lipid biosynthesis</keyword>
<comment type="subcellular location">
    <subcellularLocation>
        <location evidence="1">Membrane</location>
        <topology evidence="1">Multi-pass membrane protein</topology>
    </subcellularLocation>
</comment>
<feature type="transmembrane region" description="Helical" evidence="12">
    <location>
        <begin position="259"/>
        <end position="280"/>
    </location>
</feature>
<evidence type="ECO:0000313" key="14">
    <source>
        <dbReference type="Proteomes" id="UP000580839"/>
    </source>
</evidence>
<keyword evidence="5 12" id="KW-0812">Transmembrane</keyword>
<evidence type="ECO:0000256" key="3">
    <source>
        <dbReference type="ARBA" id="ARBA00022516"/>
    </source>
</evidence>
<dbReference type="PROSITE" id="PS00379">
    <property type="entry name" value="CDP_ALCOHOL_P_TRANSF"/>
    <property type="match status" value="1"/>
</dbReference>
<evidence type="ECO:0000256" key="5">
    <source>
        <dbReference type="ARBA" id="ARBA00022692"/>
    </source>
</evidence>
<keyword evidence="4 11" id="KW-0808">Transferase</keyword>
<dbReference type="AlphaFoldDB" id="A0A849SVV3"/>
<dbReference type="InterPro" id="IPR050324">
    <property type="entry name" value="CDP-alcohol_PTase-I"/>
</dbReference>
<dbReference type="EMBL" id="JABFRW010000199">
    <property type="protein sequence ID" value="NOT35490.1"/>
    <property type="molecule type" value="Genomic_DNA"/>
</dbReference>
<evidence type="ECO:0000256" key="12">
    <source>
        <dbReference type="SAM" id="Phobius"/>
    </source>
</evidence>
<evidence type="ECO:0000256" key="8">
    <source>
        <dbReference type="ARBA" id="ARBA00023136"/>
    </source>
</evidence>
<feature type="transmembrane region" description="Helical" evidence="12">
    <location>
        <begin position="73"/>
        <end position="95"/>
    </location>
</feature>
<dbReference type="GO" id="GO:0016020">
    <property type="term" value="C:membrane"/>
    <property type="evidence" value="ECO:0007669"/>
    <property type="project" value="UniProtKB-SubCell"/>
</dbReference>
<gene>
    <name evidence="13" type="ORF">HOP12_15195</name>
</gene>
<evidence type="ECO:0000256" key="7">
    <source>
        <dbReference type="ARBA" id="ARBA00023098"/>
    </source>
</evidence>
<comment type="similarity">
    <text evidence="2 11">Belongs to the CDP-alcohol phosphatidyltransferase class-I family.</text>
</comment>
<keyword evidence="6 12" id="KW-1133">Transmembrane helix</keyword>
<evidence type="ECO:0000256" key="6">
    <source>
        <dbReference type="ARBA" id="ARBA00022989"/>
    </source>
</evidence>
<evidence type="ECO:0000256" key="2">
    <source>
        <dbReference type="ARBA" id="ARBA00010441"/>
    </source>
</evidence>
<comment type="caution">
    <text evidence="13">The sequence shown here is derived from an EMBL/GenBank/DDBJ whole genome shotgun (WGS) entry which is preliminary data.</text>
</comment>
<dbReference type="Proteomes" id="UP000580839">
    <property type="component" value="Unassembled WGS sequence"/>
</dbReference>
<dbReference type="GO" id="GO:0016780">
    <property type="term" value="F:phosphotransferase activity, for other substituted phosphate groups"/>
    <property type="evidence" value="ECO:0007669"/>
    <property type="project" value="InterPro"/>
</dbReference>
<accession>A0A849SVV3</accession>
<evidence type="ECO:0000256" key="11">
    <source>
        <dbReference type="RuleBase" id="RU003750"/>
    </source>
</evidence>
<sequence>MFVEEHLRELRSQRFAPAALVAYARQVGAIARHNMVANPGAVRSVWVAGLAFFAAAFVAAVAMAVAYDRALAYDFLLQTSFGVLPACALVSLGIGQLRNREGYTLSAINVPIALTMLRLALTPALVLFLLDGHAALALVTFVVVGLTDVADGWLARRWNQETQLGRMIDPVVDIVSNLALFLALLASHTLPIWVASWAIARYAVLLIGGSYLYLFVGPVRIHPTVFGRATGIVMAALVGLVLLLRTFEGRTAEILRPLTEVALGVLLAATVIHAVVLGWYNLRLLTGRAREASGRVVGDVRYGPR</sequence>